<comment type="caution">
    <text evidence="1">The sequence shown here is derived from an EMBL/GenBank/DDBJ whole genome shotgun (WGS) entry which is preliminary data.</text>
</comment>
<dbReference type="EMBL" id="VIEB01000673">
    <property type="protein sequence ID" value="TQD83583.1"/>
    <property type="molecule type" value="Genomic_DNA"/>
</dbReference>
<sequence>MRSRTRDLLEDFEAEGEKGSTLVMNLVPIVDAINSCRFRVKMNSFHKNGLDRLQFLTTNAQIN</sequence>
<accession>A0A540LAT1</accession>
<evidence type="ECO:0000313" key="2">
    <source>
        <dbReference type="Proteomes" id="UP000315295"/>
    </source>
</evidence>
<proteinExistence type="predicted"/>
<organism evidence="1 2">
    <name type="scientific">Malus baccata</name>
    <name type="common">Siberian crab apple</name>
    <name type="synonym">Pyrus baccata</name>
    <dbReference type="NCBI Taxonomy" id="106549"/>
    <lineage>
        <taxon>Eukaryota</taxon>
        <taxon>Viridiplantae</taxon>
        <taxon>Streptophyta</taxon>
        <taxon>Embryophyta</taxon>
        <taxon>Tracheophyta</taxon>
        <taxon>Spermatophyta</taxon>
        <taxon>Magnoliopsida</taxon>
        <taxon>eudicotyledons</taxon>
        <taxon>Gunneridae</taxon>
        <taxon>Pentapetalae</taxon>
        <taxon>rosids</taxon>
        <taxon>fabids</taxon>
        <taxon>Rosales</taxon>
        <taxon>Rosaceae</taxon>
        <taxon>Amygdaloideae</taxon>
        <taxon>Maleae</taxon>
        <taxon>Malus</taxon>
    </lineage>
</organism>
<keyword evidence="2" id="KW-1185">Reference proteome</keyword>
<gene>
    <name evidence="1" type="ORF">C1H46_030890</name>
</gene>
<evidence type="ECO:0000313" key="1">
    <source>
        <dbReference type="EMBL" id="TQD83583.1"/>
    </source>
</evidence>
<protein>
    <submittedName>
        <fullName evidence="1">Uncharacterized protein</fullName>
    </submittedName>
</protein>
<dbReference type="Proteomes" id="UP000315295">
    <property type="component" value="Unassembled WGS sequence"/>
</dbReference>
<reference evidence="1 2" key="1">
    <citation type="journal article" date="2019" name="G3 (Bethesda)">
        <title>Sequencing of a Wild Apple (Malus baccata) Genome Unravels the Differences Between Cultivated and Wild Apple Species Regarding Disease Resistance and Cold Tolerance.</title>
        <authorList>
            <person name="Chen X."/>
        </authorList>
    </citation>
    <scope>NUCLEOTIDE SEQUENCE [LARGE SCALE GENOMIC DNA]</scope>
    <source>
        <strain evidence="2">cv. Shandingzi</strain>
        <tissue evidence="1">Leaves</tissue>
    </source>
</reference>
<name>A0A540LAT1_MALBA</name>
<dbReference type="AlphaFoldDB" id="A0A540LAT1"/>